<dbReference type="PANTHER" id="PTHR31672">
    <property type="entry name" value="BNACNNG10540D PROTEIN"/>
    <property type="match status" value="1"/>
</dbReference>
<dbReference type="SUPFAM" id="SSF81383">
    <property type="entry name" value="F-box domain"/>
    <property type="match status" value="1"/>
</dbReference>
<dbReference type="Proteomes" id="UP000813463">
    <property type="component" value="Chromosome 3"/>
</dbReference>
<dbReference type="InterPro" id="IPR050796">
    <property type="entry name" value="SCF_F-box_component"/>
</dbReference>
<gene>
    <name evidence="3" type="primary">LOC110783038</name>
</gene>
<evidence type="ECO:0000313" key="3">
    <source>
        <dbReference type="RefSeq" id="XP_021843025.1"/>
    </source>
</evidence>
<dbReference type="OrthoDB" id="1090948at2759"/>
<dbReference type="RefSeq" id="XP_021843025.1">
    <property type="nucleotide sequence ID" value="XM_021987333.2"/>
</dbReference>
<dbReference type="CDD" id="cd22157">
    <property type="entry name" value="F-box_AtFBW1-like"/>
    <property type="match status" value="1"/>
</dbReference>
<dbReference type="InterPro" id="IPR001810">
    <property type="entry name" value="F-box_dom"/>
</dbReference>
<organism evidence="2 3">
    <name type="scientific">Spinacia oleracea</name>
    <name type="common">Spinach</name>
    <dbReference type="NCBI Taxonomy" id="3562"/>
    <lineage>
        <taxon>Eukaryota</taxon>
        <taxon>Viridiplantae</taxon>
        <taxon>Streptophyta</taxon>
        <taxon>Embryophyta</taxon>
        <taxon>Tracheophyta</taxon>
        <taxon>Spermatophyta</taxon>
        <taxon>Magnoliopsida</taxon>
        <taxon>eudicotyledons</taxon>
        <taxon>Gunneridae</taxon>
        <taxon>Pentapetalae</taxon>
        <taxon>Caryophyllales</taxon>
        <taxon>Chenopodiaceae</taxon>
        <taxon>Chenopodioideae</taxon>
        <taxon>Anserineae</taxon>
        <taxon>Spinacia</taxon>
    </lineage>
</organism>
<reference evidence="2" key="1">
    <citation type="journal article" date="2021" name="Nat. Commun.">
        <title>Genomic analyses provide insights into spinach domestication and the genetic basis of agronomic traits.</title>
        <authorList>
            <person name="Cai X."/>
            <person name="Sun X."/>
            <person name="Xu C."/>
            <person name="Sun H."/>
            <person name="Wang X."/>
            <person name="Ge C."/>
            <person name="Zhang Z."/>
            <person name="Wang Q."/>
            <person name="Fei Z."/>
            <person name="Jiao C."/>
            <person name="Wang Q."/>
        </authorList>
    </citation>
    <scope>NUCLEOTIDE SEQUENCE [LARGE SCALE GENOMIC DNA]</scope>
    <source>
        <strain evidence="2">cv. Varoflay</strain>
    </source>
</reference>
<dbReference type="InterPro" id="IPR017451">
    <property type="entry name" value="F-box-assoc_interact_dom"/>
</dbReference>
<dbReference type="InterPro" id="IPR036047">
    <property type="entry name" value="F-box-like_dom_sf"/>
</dbReference>
<proteinExistence type="predicted"/>
<dbReference type="Pfam" id="PF07734">
    <property type="entry name" value="FBA_1"/>
    <property type="match status" value="1"/>
</dbReference>
<dbReference type="AlphaFoldDB" id="A0A9R0JQ57"/>
<keyword evidence="2" id="KW-1185">Reference proteome</keyword>
<dbReference type="GeneID" id="110783038"/>
<name>A0A9R0JQ57_SPIOL</name>
<dbReference type="SUPFAM" id="SSF50965">
    <property type="entry name" value="Galactose oxidase, central domain"/>
    <property type="match status" value="1"/>
</dbReference>
<dbReference type="SMART" id="SM00256">
    <property type="entry name" value="FBOX"/>
    <property type="match status" value="1"/>
</dbReference>
<dbReference type="Gene3D" id="1.20.1280.50">
    <property type="match status" value="1"/>
</dbReference>
<dbReference type="Pfam" id="PF00646">
    <property type="entry name" value="F-box"/>
    <property type="match status" value="1"/>
</dbReference>
<sequence>MKKPNYYKEGPLMGLSEDLVLEILFRLPVKSLGRLKCVSKKWDTLISDPGFALSRLEFSKSTTPPLTTAMLEYNNICSLNFRSCTDITKGVDLIPWDQQFDEAHMFKNRRLYTIGSCDGLLCLYIKEKKRKLAEDLIYIWNPITKESREISLPVGGSSTFAHIDSCWFGFVHSLNDYKIVLISTVHKPNHTTYMYVYSLKRNRWRQIRVSNGDLSSISGCDSVFIDEALHYLGHRRSILKFDLVTETFKTIPFSFVPELLPSVDQKLLGVLDDCLCVMFVHYSNRDTGEHYEEDSEEDYEEDSEEEFKEEEWMFELWVLEEHNNWNSWKKMYRIVLEEEISRHFTQFLSLKYSGIICIRAANDGLVVVDPSSDPPSYVVVRNYRAKVYKMADFMESLVSPFSPFPL</sequence>
<dbReference type="KEGG" id="soe:110783038"/>
<accession>A0A9R0JQ57</accession>
<dbReference type="NCBIfam" id="TIGR01640">
    <property type="entry name" value="F_box_assoc_1"/>
    <property type="match status" value="1"/>
</dbReference>
<dbReference type="PROSITE" id="PS50181">
    <property type="entry name" value="FBOX"/>
    <property type="match status" value="1"/>
</dbReference>
<dbReference type="PANTHER" id="PTHR31672:SF13">
    <property type="entry name" value="F-BOX PROTEIN CPR30-LIKE"/>
    <property type="match status" value="1"/>
</dbReference>
<dbReference type="InterPro" id="IPR006527">
    <property type="entry name" value="F-box-assoc_dom_typ1"/>
</dbReference>
<evidence type="ECO:0000313" key="2">
    <source>
        <dbReference type="Proteomes" id="UP000813463"/>
    </source>
</evidence>
<feature type="domain" description="F-box" evidence="1">
    <location>
        <begin position="9"/>
        <end position="56"/>
    </location>
</feature>
<protein>
    <submittedName>
        <fullName evidence="3">F-box/kelch-repeat protein At3g06240</fullName>
    </submittedName>
</protein>
<dbReference type="InterPro" id="IPR011043">
    <property type="entry name" value="Gal_Oxase/kelch_b-propeller"/>
</dbReference>
<reference evidence="3" key="2">
    <citation type="submission" date="2025-08" db="UniProtKB">
        <authorList>
            <consortium name="RefSeq"/>
        </authorList>
    </citation>
    <scope>IDENTIFICATION</scope>
    <source>
        <tissue evidence="3">Leaf</tissue>
    </source>
</reference>
<evidence type="ECO:0000259" key="1">
    <source>
        <dbReference type="PROSITE" id="PS50181"/>
    </source>
</evidence>